<keyword evidence="5" id="KW-0482">Metalloprotease</keyword>
<dbReference type="SUPFAM" id="SSF102712">
    <property type="entry name" value="JAB1/MPN domain"/>
    <property type="match status" value="1"/>
</dbReference>
<dbReference type="GO" id="GO:0006508">
    <property type="term" value="P:proteolysis"/>
    <property type="evidence" value="ECO:0007669"/>
    <property type="project" value="UniProtKB-KW"/>
</dbReference>
<evidence type="ECO:0000259" key="6">
    <source>
        <dbReference type="Pfam" id="PF14464"/>
    </source>
</evidence>
<proteinExistence type="predicted"/>
<evidence type="ECO:0000256" key="1">
    <source>
        <dbReference type="ARBA" id="ARBA00022670"/>
    </source>
</evidence>
<dbReference type="Pfam" id="PF14464">
    <property type="entry name" value="Prok-JAB"/>
    <property type="match status" value="1"/>
</dbReference>
<evidence type="ECO:0000256" key="2">
    <source>
        <dbReference type="ARBA" id="ARBA00022723"/>
    </source>
</evidence>
<feature type="domain" description="JAB" evidence="6">
    <location>
        <begin position="32"/>
        <end position="143"/>
    </location>
</feature>
<keyword evidence="8" id="KW-1185">Reference proteome</keyword>
<keyword evidence="2" id="KW-0479">Metal-binding</keyword>
<evidence type="ECO:0000256" key="3">
    <source>
        <dbReference type="ARBA" id="ARBA00022801"/>
    </source>
</evidence>
<keyword evidence="4" id="KW-0862">Zinc</keyword>
<keyword evidence="3" id="KW-0378">Hydrolase</keyword>
<evidence type="ECO:0000313" key="8">
    <source>
        <dbReference type="Proteomes" id="UP001158066"/>
    </source>
</evidence>
<dbReference type="EMBL" id="FXUF01000032">
    <property type="protein sequence ID" value="SMP72650.1"/>
    <property type="molecule type" value="Genomic_DNA"/>
</dbReference>
<dbReference type="RefSeq" id="WP_283410937.1">
    <property type="nucleotide sequence ID" value="NZ_FXUF01000032.1"/>
</dbReference>
<sequence>MDITTNTDKVAIKITHNVIERIIKYVRLSNQDCEAGGILIGRESVNEDYIIIEYATEPYPSDIRKKFKFIRKDKNHVLSYKRYYEKYNGIYAYIGEWHTHPESIPHYSQLDLSNWNRISCLNKEEDKSYFHLIIGTKSMRLWEHHHKFEVPKLWLDKVMIT</sequence>
<comment type="caution">
    <text evidence="7">The sequence shown here is derived from an EMBL/GenBank/DDBJ whole genome shotgun (WGS) entry which is preliminary data.</text>
</comment>
<reference evidence="7" key="1">
    <citation type="submission" date="2017-05" db="EMBL/GenBank/DDBJ databases">
        <authorList>
            <person name="Varghese N."/>
            <person name="Submissions S."/>
        </authorList>
    </citation>
    <scope>NUCLEOTIDE SEQUENCE</scope>
    <source>
        <strain evidence="7">Su22</strain>
    </source>
</reference>
<name>A0AA45WZB1_9CLOT</name>
<gene>
    <name evidence="7" type="ORF">SAMN06296020_1323</name>
</gene>
<protein>
    <submittedName>
        <fullName evidence="7">Integrative and conjugative element protein, VC0181 family</fullName>
    </submittedName>
</protein>
<accession>A0AA45WZB1</accession>
<dbReference type="InterPro" id="IPR028090">
    <property type="entry name" value="JAB_dom_prok"/>
</dbReference>
<evidence type="ECO:0000313" key="7">
    <source>
        <dbReference type="EMBL" id="SMP72650.1"/>
    </source>
</evidence>
<evidence type="ECO:0000256" key="4">
    <source>
        <dbReference type="ARBA" id="ARBA00022833"/>
    </source>
</evidence>
<organism evidence="7 8">
    <name type="scientific">Anoxynatronum buryatiense</name>
    <dbReference type="NCBI Taxonomy" id="489973"/>
    <lineage>
        <taxon>Bacteria</taxon>
        <taxon>Bacillati</taxon>
        <taxon>Bacillota</taxon>
        <taxon>Clostridia</taxon>
        <taxon>Eubacteriales</taxon>
        <taxon>Clostridiaceae</taxon>
        <taxon>Anoxynatronum</taxon>
    </lineage>
</organism>
<dbReference type="GO" id="GO:0008237">
    <property type="term" value="F:metallopeptidase activity"/>
    <property type="evidence" value="ECO:0007669"/>
    <property type="project" value="UniProtKB-KW"/>
</dbReference>
<dbReference type="Proteomes" id="UP001158066">
    <property type="component" value="Unassembled WGS sequence"/>
</dbReference>
<keyword evidence="1" id="KW-0645">Protease</keyword>
<evidence type="ECO:0000256" key="5">
    <source>
        <dbReference type="ARBA" id="ARBA00023049"/>
    </source>
</evidence>
<dbReference type="Gene3D" id="3.40.140.10">
    <property type="entry name" value="Cytidine Deaminase, domain 2"/>
    <property type="match status" value="1"/>
</dbReference>
<dbReference type="GO" id="GO:0046872">
    <property type="term" value="F:metal ion binding"/>
    <property type="evidence" value="ECO:0007669"/>
    <property type="project" value="UniProtKB-KW"/>
</dbReference>
<dbReference type="AlphaFoldDB" id="A0AA45WZB1"/>